<dbReference type="EMBL" id="QJRX01000002">
    <property type="protein sequence ID" value="PYC28147.1"/>
    <property type="molecule type" value="Genomic_DNA"/>
</dbReference>
<feature type="transmembrane region" description="Helical" evidence="1">
    <location>
        <begin position="44"/>
        <end position="67"/>
    </location>
</feature>
<name>A0A2V4M429_AQUAC</name>
<evidence type="ECO:0008006" key="4">
    <source>
        <dbReference type="Google" id="ProtNLM"/>
    </source>
</evidence>
<protein>
    <recommendedName>
        <fullName evidence="4">ABC transporter permease</fullName>
    </recommendedName>
</protein>
<reference evidence="2 3" key="1">
    <citation type="submission" date="2018-06" db="EMBL/GenBank/DDBJ databases">
        <title>Pseudomonas diversity within urban Lake Michigan freshwaters.</title>
        <authorList>
            <person name="Batrich M."/>
            <person name="Hatzopoulos T."/>
            <person name="Putonti C."/>
        </authorList>
    </citation>
    <scope>NUCLEOTIDE SEQUENCE [LARGE SCALE GENOMIC DNA]</scope>
    <source>
        <strain evidence="2 3">MB-090714</strain>
    </source>
</reference>
<dbReference type="OrthoDB" id="8592241at2"/>
<feature type="transmembrane region" description="Helical" evidence="1">
    <location>
        <begin position="166"/>
        <end position="184"/>
    </location>
</feature>
<sequence>MAELVLLGVKAGIRGVGLRVLLMVAALVLAVSLLASGFSGRQPVTVALDVGLSGLRFVMLILVLLWVQDLFARDIERKTVYFMLAYPITRWQYLLSRFLTVALLALLALCLIGVVLWLSLQRDMSYVQAQPVGLGYKYLLVILAIWLDALVIAAFALLLASLSTTPFLPLLLGFAFGIAARGLGPALDFLRSARSDPVHVSIFGPVLEYSYVWLPDLSRLDWRPLALYDLPVPWAGLGLAVLSALGFLGLMLALAGLIFQRRNFV</sequence>
<feature type="transmembrane region" description="Helical" evidence="1">
    <location>
        <begin position="101"/>
        <end position="118"/>
    </location>
</feature>
<keyword evidence="1" id="KW-0472">Membrane</keyword>
<dbReference type="PANTHER" id="PTHR43471">
    <property type="entry name" value="ABC TRANSPORTER PERMEASE"/>
    <property type="match status" value="1"/>
</dbReference>
<proteinExistence type="predicted"/>
<gene>
    <name evidence="2" type="ORF">DMO17_02935</name>
</gene>
<dbReference type="Proteomes" id="UP000248146">
    <property type="component" value="Unassembled WGS sequence"/>
</dbReference>
<dbReference type="RefSeq" id="WP_110680825.1">
    <property type="nucleotide sequence ID" value="NZ_CP154874.1"/>
</dbReference>
<organism evidence="2 3">
    <name type="scientific">Aquipseudomonas alcaligenes</name>
    <name type="common">Pseudomonas alcaligenes</name>
    <dbReference type="NCBI Taxonomy" id="43263"/>
    <lineage>
        <taxon>Bacteria</taxon>
        <taxon>Pseudomonadati</taxon>
        <taxon>Pseudomonadota</taxon>
        <taxon>Gammaproteobacteria</taxon>
        <taxon>Pseudomonadales</taxon>
        <taxon>Pseudomonadaceae</taxon>
        <taxon>Aquipseudomonas</taxon>
    </lineage>
</organism>
<accession>A0A2V4M429</accession>
<keyword evidence="1" id="KW-1133">Transmembrane helix</keyword>
<evidence type="ECO:0000313" key="3">
    <source>
        <dbReference type="Proteomes" id="UP000248146"/>
    </source>
</evidence>
<feature type="transmembrane region" description="Helical" evidence="1">
    <location>
        <begin position="234"/>
        <end position="259"/>
    </location>
</feature>
<dbReference type="AlphaFoldDB" id="A0A2V4M429"/>
<feature type="transmembrane region" description="Helical" evidence="1">
    <location>
        <begin position="20"/>
        <end position="38"/>
    </location>
</feature>
<evidence type="ECO:0000313" key="2">
    <source>
        <dbReference type="EMBL" id="PYC28147.1"/>
    </source>
</evidence>
<dbReference type="PANTHER" id="PTHR43471:SF10">
    <property type="entry name" value="SLL1107 PROTEIN"/>
    <property type="match status" value="1"/>
</dbReference>
<dbReference type="GO" id="GO:0140359">
    <property type="term" value="F:ABC-type transporter activity"/>
    <property type="evidence" value="ECO:0007669"/>
    <property type="project" value="InterPro"/>
</dbReference>
<dbReference type="GO" id="GO:0005886">
    <property type="term" value="C:plasma membrane"/>
    <property type="evidence" value="ECO:0007669"/>
    <property type="project" value="UniProtKB-SubCell"/>
</dbReference>
<comment type="caution">
    <text evidence="2">The sequence shown here is derived from an EMBL/GenBank/DDBJ whole genome shotgun (WGS) entry which is preliminary data.</text>
</comment>
<keyword evidence="1" id="KW-0812">Transmembrane</keyword>
<feature type="transmembrane region" description="Helical" evidence="1">
    <location>
        <begin position="138"/>
        <end position="160"/>
    </location>
</feature>
<evidence type="ECO:0000256" key="1">
    <source>
        <dbReference type="SAM" id="Phobius"/>
    </source>
</evidence>